<comment type="similarity">
    <text evidence="2">Belongs to the GMC oxidoreductase family.</text>
</comment>
<evidence type="ECO:0000256" key="5">
    <source>
        <dbReference type="ARBA" id="ARBA00023002"/>
    </source>
</evidence>
<comment type="cofactor">
    <cofactor evidence="1">
        <name>FAD</name>
        <dbReference type="ChEBI" id="CHEBI:57692"/>
    </cofactor>
</comment>
<dbReference type="PANTHER" id="PTHR42784:SF1">
    <property type="entry name" value="PYRANOSE 2-OXIDASE"/>
    <property type="match status" value="1"/>
</dbReference>
<dbReference type="SUPFAM" id="SSF51905">
    <property type="entry name" value="FAD/NAD(P)-binding domain"/>
    <property type="match status" value="1"/>
</dbReference>
<dbReference type="InterPro" id="IPR002938">
    <property type="entry name" value="FAD-bd"/>
</dbReference>
<dbReference type="Proteomes" id="UP000293852">
    <property type="component" value="Unassembled WGS sequence"/>
</dbReference>
<gene>
    <name evidence="8" type="ORF">EV386_2152</name>
</gene>
<evidence type="ECO:0000259" key="7">
    <source>
        <dbReference type="Pfam" id="PF05199"/>
    </source>
</evidence>
<keyword evidence="5" id="KW-0560">Oxidoreductase</keyword>
<sequence length="553" mass="60786">MTIIAADQTPPADCDVCVVGAGPVGLATAMASAKLGRRVLLVDAGTLTSGGQDVDLNADGLPTRVLDAARHAPLEQTTRRGIGGTSALWGGRCVRFEPIDFEARDYLPDSEWPIDVHDVEKWQADAAEYLDCGAAVFRSSQPDWDGLDDFEMSQLERWARQPKLAPGLGARVVEHPLIHVLLATRLSDLDLDAGGSVTSLVVERAGVTTRLTAGSYVLAMGGLEITRFLLGVQQDHPEAFGGIDGPLGRYYMGHATGSIADIIFDDPKRAAEIDFERDTDGTYVRRRFTLTAQAQRRHQVLNTSFYLDNPPFYEEEHRNPTLSLVFLGLAVAPIGRRLIAEGIRLRHIGPPPYHYGAHLLNVLRRPWRAALDVLDVLRERYLSRVRRPGFILRNPSGRYAIHYHAEQIPNPDSRVFVQTRPDGSPELQIDFRYVEQDIDSLLRCHELLDKQLRSAGIGRVEYLAKDPEGVRASAWEQATDGFHSIGTTRMSSEPGDGVVDGECRVHGLDNLYLSSSSVFRTAGEANPTFLAACLGVRLAHHLASVRSRPKAAA</sequence>
<comment type="caution">
    <text evidence="8">The sequence shown here is derived from an EMBL/GenBank/DDBJ whole genome shotgun (WGS) entry which is preliminary data.</text>
</comment>
<protein>
    <submittedName>
        <fullName evidence="8">Choline dehydrogenase-like flavoprotein</fullName>
    </submittedName>
</protein>
<dbReference type="EMBL" id="SGWX01000001">
    <property type="protein sequence ID" value="RZS61840.1"/>
    <property type="molecule type" value="Genomic_DNA"/>
</dbReference>
<name>A0A4V2EY58_9MICO</name>
<evidence type="ECO:0000256" key="1">
    <source>
        <dbReference type="ARBA" id="ARBA00001974"/>
    </source>
</evidence>
<dbReference type="Pfam" id="PF01494">
    <property type="entry name" value="FAD_binding_3"/>
    <property type="match status" value="1"/>
</dbReference>
<dbReference type="InterPro" id="IPR007867">
    <property type="entry name" value="GMC_OxRtase_C"/>
</dbReference>
<keyword evidence="4" id="KW-0274">FAD</keyword>
<dbReference type="InterPro" id="IPR051473">
    <property type="entry name" value="P2Ox-like"/>
</dbReference>
<dbReference type="Gene3D" id="3.50.50.60">
    <property type="entry name" value="FAD/NAD(P)-binding domain"/>
    <property type="match status" value="2"/>
</dbReference>
<feature type="domain" description="Glucose-methanol-choline oxidoreductase C-terminal" evidence="7">
    <location>
        <begin position="411"/>
        <end position="535"/>
    </location>
</feature>
<dbReference type="GO" id="GO:0016614">
    <property type="term" value="F:oxidoreductase activity, acting on CH-OH group of donors"/>
    <property type="evidence" value="ECO:0007669"/>
    <property type="project" value="InterPro"/>
</dbReference>
<accession>A0A4V2EY58</accession>
<dbReference type="PANTHER" id="PTHR42784">
    <property type="entry name" value="PYRANOSE 2-OXIDASE"/>
    <property type="match status" value="1"/>
</dbReference>
<feature type="domain" description="FAD-binding" evidence="6">
    <location>
        <begin position="13"/>
        <end position="232"/>
    </location>
</feature>
<dbReference type="GO" id="GO:0071949">
    <property type="term" value="F:FAD binding"/>
    <property type="evidence" value="ECO:0007669"/>
    <property type="project" value="InterPro"/>
</dbReference>
<evidence type="ECO:0000256" key="4">
    <source>
        <dbReference type="ARBA" id="ARBA00022827"/>
    </source>
</evidence>
<keyword evidence="3" id="KW-0285">Flavoprotein</keyword>
<dbReference type="InterPro" id="IPR036188">
    <property type="entry name" value="FAD/NAD-bd_sf"/>
</dbReference>
<organism evidence="8 9">
    <name type="scientific">Xylanimonas ulmi</name>
    <dbReference type="NCBI Taxonomy" id="228973"/>
    <lineage>
        <taxon>Bacteria</taxon>
        <taxon>Bacillati</taxon>
        <taxon>Actinomycetota</taxon>
        <taxon>Actinomycetes</taxon>
        <taxon>Micrococcales</taxon>
        <taxon>Promicromonosporaceae</taxon>
        <taxon>Xylanimonas</taxon>
    </lineage>
</organism>
<dbReference type="RefSeq" id="WP_242607919.1">
    <property type="nucleotide sequence ID" value="NZ_SGWX01000001.1"/>
</dbReference>
<reference evidence="8 9" key="1">
    <citation type="submission" date="2019-02" db="EMBL/GenBank/DDBJ databases">
        <title>Sequencing the genomes of 1000 actinobacteria strains.</title>
        <authorList>
            <person name="Klenk H.-P."/>
        </authorList>
    </citation>
    <scope>NUCLEOTIDE SEQUENCE [LARGE SCALE GENOMIC DNA]</scope>
    <source>
        <strain evidence="8 9">DSM 16932</strain>
    </source>
</reference>
<proteinExistence type="inferred from homology"/>
<dbReference type="AlphaFoldDB" id="A0A4V2EY58"/>
<evidence type="ECO:0000256" key="2">
    <source>
        <dbReference type="ARBA" id="ARBA00010790"/>
    </source>
</evidence>
<evidence type="ECO:0000259" key="6">
    <source>
        <dbReference type="Pfam" id="PF01494"/>
    </source>
</evidence>
<keyword evidence="9" id="KW-1185">Reference proteome</keyword>
<evidence type="ECO:0000313" key="9">
    <source>
        <dbReference type="Proteomes" id="UP000293852"/>
    </source>
</evidence>
<dbReference type="Pfam" id="PF05199">
    <property type="entry name" value="GMC_oxred_C"/>
    <property type="match status" value="1"/>
</dbReference>
<evidence type="ECO:0000313" key="8">
    <source>
        <dbReference type="EMBL" id="RZS61840.1"/>
    </source>
</evidence>
<evidence type="ECO:0000256" key="3">
    <source>
        <dbReference type="ARBA" id="ARBA00022630"/>
    </source>
</evidence>